<keyword evidence="2" id="KW-0732">Signal</keyword>
<evidence type="ECO:0008006" key="5">
    <source>
        <dbReference type="Google" id="ProtNLM"/>
    </source>
</evidence>
<feature type="compositionally biased region" description="Basic and acidic residues" evidence="1">
    <location>
        <begin position="53"/>
        <end position="75"/>
    </location>
</feature>
<protein>
    <recommendedName>
        <fullName evidence="5">Pentapeptide MXKDX repeat protein</fullName>
    </recommendedName>
</protein>
<evidence type="ECO:0000313" key="4">
    <source>
        <dbReference type="Proteomes" id="UP000632339"/>
    </source>
</evidence>
<evidence type="ECO:0000256" key="1">
    <source>
        <dbReference type="SAM" id="MobiDB-lite"/>
    </source>
</evidence>
<evidence type="ECO:0000256" key="2">
    <source>
        <dbReference type="SAM" id="SignalP"/>
    </source>
</evidence>
<name>A0ABQ2HPW8_9BACT</name>
<feature type="compositionally biased region" description="Basic and acidic residues" evidence="1">
    <location>
        <begin position="27"/>
        <end position="45"/>
    </location>
</feature>
<reference evidence="4" key="1">
    <citation type="journal article" date="2019" name="Int. J. Syst. Evol. Microbiol.">
        <title>The Global Catalogue of Microorganisms (GCM) 10K type strain sequencing project: providing services to taxonomists for standard genome sequencing and annotation.</title>
        <authorList>
            <consortium name="The Broad Institute Genomics Platform"/>
            <consortium name="The Broad Institute Genome Sequencing Center for Infectious Disease"/>
            <person name="Wu L."/>
            <person name="Ma J."/>
        </authorList>
    </citation>
    <scope>NUCLEOTIDE SEQUENCE [LARGE SCALE GENOMIC DNA]</scope>
    <source>
        <strain evidence="4">CGMCC 1.6375</strain>
    </source>
</reference>
<proteinExistence type="predicted"/>
<organism evidence="3 4">
    <name type="scientific">Dyadobacter beijingensis</name>
    <dbReference type="NCBI Taxonomy" id="365489"/>
    <lineage>
        <taxon>Bacteria</taxon>
        <taxon>Pseudomonadati</taxon>
        <taxon>Bacteroidota</taxon>
        <taxon>Cytophagia</taxon>
        <taxon>Cytophagales</taxon>
        <taxon>Spirosomataceae</taxon>
        <taxon>Dyadobacter</taxon>
    </lineage>
</organism>
<dbReference type="EMBL" id="BMLI01000001">
    <property type="protein sequence ID" value="GGM84957.1"/>
    <property type="molecule type" value="Genomic_DNA"/>
</dbReference>
<gene>
    <name evidence="3" type="ORF">GCM10010967_16100</name>
</gene>
<accession>A0ABQ2HPW8</accession>
<dbReference type="RefSeq" id="WP_019944447.1">
    <property type="nucleotide sequence ID" value="NZ_BMLI01000001.1"/>
</dbReference>
<feature type="region of interest" description="Disordered" evidence="1">
    <location>
        <begin position="24"/>
        <end position="75"/>
    </location>
</feature>
<evidence type="ECO:0000313" key="3">
    <source>
        <dbReference type="EMBL" id="GGM84957.1"/>
    </source>
</evidence>
<comment type="caution">
    <text evidence="3">The sequence shown here is derived from an EMBL/GenBank/DDBJ whole genome shotgun (WGS) entry which is preliminary data.</text>
</comment>
<feature type="chain" id="PRO_5046417437" description="Pentapeptide MXKDX repeat protein" evidence="2">
    <location>
        <begin position="22"/>
        <end position="75"/>
    </location>
</feature>
<dbReference type="Proteomes" id="UP000632339">
    <property type="component" value="Unassembled WGS sequence"/>
</dbReference>
<sequence>MKNLKAWMLLAMMAVAAPMFAQTTPAEKQKTEAKLKKDGTPDKRYKENKHLKKDGTPDKRYKTNKADTTKAAKKK</sequence>
<keyword evidence="4" id="KW-1185">Reference proteome</keyword>
<feature type="signal peptide" evidence="2">
    <location>
        <begin position="1"/>
        <end position="21"/>
    </location>
</feature>